<dbReference type="EMBL" id="CP034928">
    <property type="protein sequence ID" value="QAA76808.1"/>
    <property type="molecule type" value="Genomic_DNA"/>
</dbReference>
<dbReference type="KEGG" id="bih:BIP78_1042"/>
<organism evidence="1 2">
    <name type="scientific">Bipolaricaulis sibiricus</name>
    <dbReference type="NCBI Taxonomy" id="2501609"/>
    <lineage>
        <taxon>Bacteria</taxon>
        <taxon>Candidatus Bipolaricaulota</taxon>
        <taxon>Candidatus Bipolaricaulia</taxon>
        <taxon>Candidatus Bipolaricaulales</taxon>
        <taxon>Candidatus Bipolaricaulaceae</taxon>
        <taxon>Candidatus Bipolaricaulis</taxon>
    </lineage>
</organism>
<dbReference type="AlphaFoldDB" id="A0A410FV28"/>
<evidence type="ECO:0000313" key="2">
    <source>
        <dbReference type="Proteomes" id="UP000287233"/>
    </source>
</evidence>
<proteinExistence type="predicted"/>
<name>A0A410FV28_BIPS1</name>
<reference evidence="2" key="1">
    <citation type="submission" date="2018-12" db="EMBL/GenBank/DDBJ databases">
        <title>Complete genome sequence of an uncultured bacterium of the candidate phylum Bipolaricaulota.</title>
        <authorList>
            <person name="Kadnikov V.V."/>
            <person name="Mardanov A.V."/>
            <person name="Beletsky A.V."/>
            <person name="Frank Y.A."/>
            <person name="Karnachuk O.V."/>
            <person name="Ravin N.V."/>
        </authorList>
    </citation>
    <scope>NUCLEOTIDE SEQUENCE [LARGE SCALE GENOMIC DNA]</scope>
</reference>
<evidence type="ECO:0000313" key="1">
    <source>
        <dbReference type="EMBL" id="QAA76808.1"/>
    </source>
</evidence>
<protein>
    <submittedName>
        <fullName evidence="1">Uncharacterized protein</fullName>
    </submittedName>
</protein>
<accession>A0A410FV28</accession>
<gene>
    <name evidence="1" type="ORF">BIP78_1042</name>
</gene>
<dbReference type="Proteomes" id="UP000287233">
    <property type="component" value="Chromosome"/>
</dbReference>
<sequence>MPRTVAFLFDSGGGDLVGRTRTAAARAVARRVGAHPEVTDVVVATPYPQLWSGERVVVEEDPPGPWRFGARLTELARKFRADRLLYFSAGSGFLLTDDLLDRLITARLPASAYAVLNNFYSTDFGLIVPPPALGDLMRDNPIGARLWGAGYACYELPRSAGTQFDVDTPGELQILALHPALGAELREVLAAVPTERAQAVLDVLVDSERELVILGRVGGHLARWLEGEAACRVRIVSEERGMESSGRAERGAVRSLIGALAHGRTMVDLVELLSQFGDAVVWDTRVLMAHLGFWPTPAERFASDLLDQTGTSHPVLRELIGACRSASVPFLLGGHALVSGGMYLAVELAWEHADRAVRFRPLPLPD</sequence>